<dbReference type="EMBL" id="KV448172">
    <property type="protein sequence ID" value="OAX41735.1"/>
    <property type="molecule type" value="Genomic_DNA"/>
</dbReference>
<evidence type="ECO:0000313" key="2">
    <source>
        <dbReference type="EMBL" id="OAX41735.1"/>
    </source>
</evidence>
<keyword evidence="3" id="KW-1185">Reference proteome</keyword>
<keyword evidence="1" id="KW-0812">Transmembrane</keyword>
<sequence length="88" mass="10204">MCPSLPKQFSERVVCTPTLCPSCTLRSRPLHLVSLPRTRTFSIPHAHFAILAVNLQLHIFPLFRFFVLRLLLLLMRSFAFPPPIWKGY</sequence>
<dbReference type="AlphaFoldDB" id="A0A1B7NA77"/>
<organism evidence="2 3">
    <name type="scientific">Rhizopogon vinicolor AM-OR11-026</name>
    <dbReference type="NCBI Taxonomy" id="1314800"/>
    <lineage>
        <taxon>Eukaryota</taxon>
        <taxon>Fungi</taxon>
        <taxon>Dikarya</taxon>
        <taxon>Basidiomycota</taxon>
        <taxon>Agaricomycotina</taxon>
        <taxon>Agaricomycetes</taxon>
        <taxon>Agaricomycetidae</taxon>
        <taxon>Boletales</taxon>
        <taxon>Suillineae</taxon>
        <taxon>Rhizopogonaceae</taxon>
        <taxon>Rhizopogon</taxon>
    </lineage>
</organism>
<accession>A0A1B7NA77</accession>
<name>A0A1B7NA77_9AGAM</name>
<protein>
    <submittedName>
        <fullName evidence="2">Uncharacterized protein</fullName>
    </submittedName>
</protein>
<feature type="transmembrane region" description="Helical" evidence="1">
    <location>
        <begin position="46"/>
        <end position="67"/>
    </location>
</feature>
<gene>
    <name evidence="2" type="ORF">K503DRAFT_457142</name>
</gene>
<reference evidence="2 3" key="1">
    <citation type="submission" date="2016-06" db="EMBL/GenBank/DDBJ databases">
        <title>Comparative genomics of the ectomycorrhizal sister species Rhizopogon vinicolor and Rhizopogon vesiculosus (Basidiomycota: Boletales) reveals a divergence of the mating type B locus.</title>
        <authorList>
            <consortium name="DOE Joint Genome Institute"/>
            <person name="Mujic A.B."/>
            <person name="Kuo A."/>
            <person name="Tritt A."/>
            <person name="Lipzen A."/>
            <person name="Chen C."/>
            <person name="Johnson J."/>
            <person name="Sharma A."/>
            <person name="Barry K."/>
            <person name="Grigoriev I.V."/>
            <person name="Spatafora J.W."/>
        </authorList>
    </citation>
    <scope>NUCLEOTIDE SEQUENCE [LARGE SCALE GENOMIC DNA]</scope>
    <source>
        <strain evidence="2 3">AM-OR11-026</strain>
    </source>
</reference>
<evidence type="ECO:0000256" key="1">
    <source>
        <dbReference type="SAM" id="Phobius"/>
    </source>
</evidence>
<evidence type="ECO:0000313" key="3">
    <source>
        <dbReference type="Proteomes" id="UP000092154"/>
    </source>
</evidence>
<keyword evidence="1" id="KW-1133">Transmembrane helix</keyword>
<dbReference type="Proteomes" id="UP000092154">
    <property type="component" value="Unassembled WGS sequence"/>
</dbReference>
<keyword evidence="1" id="KW-0472">Membrane</keyword>
<proteinExistence type="predicted"/>
<dbReference type="InParanoid" id="A0A1B7NA77"/>